<protein>
    <recommendedName>
        <fullName evidence="6">Tetratricopeptide repeat protein</fullName>
    </recommendedName>
</protein>
<dbReference type="EMBL" id="CAMXCS010000004">
    <property type="protein sequence ID" value="CAI3951213.1"/>
    <property type="molecule type" value="Genomic_DNA"/>
</dbReference>
<dbReference type="Gene3D" id="1.25.40.10">
    <property type="entry name" value="Tetratricopeptide repeat domain"/>
    <property type="match status" value="1"/>
</dbReference>
<evidence type="ECO:0000313" key="5">
    <source>
        <dbReference type="Proteomes" id="UP001154259"/>
    </source>
</evidence>
<dbReference type="SUPFAM" id="SSF48452">
    <property type="entry name" value="TPR-like"/>
    <property type="match status" value="1"/>
</dbReference>
<organism evidence="3 4">
    <name type="scientific">Commensalibacter communis</name>
    <dbReference type="NCBI Taxonomy" id="2972786"/>
    <lineage>
        <taxon>Bacteria</taxon>
        <taxon>Pseudomonadati</taxon>
        <taxon>Pseudomonadota</taxon>
        <taxon>Alphaproteobacteria</taxon>
        <taxon>Acetobacterales</taxon>
        <taxon>Acetobacteraceae</taxon>
    </lineage>
</organism>
<comment type="caution">
    <text evidence="3">The sequence shown here is derived from an EMBL/GenBank/DDBJ whole genome shotgun (WGS) entry which is preliminary data.</text>
</comment>
<name>A0A9W4TQP1_9PROT</name>
<sequence>MKQSAWMRKLLIATFLTSGISVGATTLHAKDIVSNQMAVPLKKAEQLMKQGKYPQADEAIKEAQAIANATPYERDIITQLQIASAVKQNKVDAALAAYTHLLSSSRLTKAQRIQTIMAQASLAYRYRKYPETIQYIQSYFKEGGDNPHMQTLLIQSYFLNNDYKSALAEQQKQIDVELKKGSVPAETQWQFMVNCQQKLGDKDGMRNSYVQLATHYPKPEYWSHVMNSLVSTKGMKPAVEFEVWQFRAKAGLLTTADQYITMAEIAIQAGYPYAAKQAMAQIHSQNLFGASDQKRVLRFEDYAGKITAKAKADYAAQLAQAEKDTSGDALFALGYDQFWNGQVTEGPKLMQQALSKPITDRNLALLQTAIVQQNIGQKAKAIQLLKSIKGTGVPAELAGLWLMKLEAK</sequence>
<dbReference type="InterPro" id="IPR011990">
    <property type="entry name" value="TPR-like_helical_dom_sf"/>
</dbReference>
<gene>
    <name evidence="2" type="ORF">R53529_LOCUS1715</name>
    <name evidence="3" type="ORF">R53530_LOCUS1871</name>
</gene>
<dbReference type="AlphaFoldDB" id="A0A9W4TQP1"/>
<dbReference type="EMBL" id="CAMXCM010000006">
    <property type="protein sequence ID" value="CAI3951775.1"/>
    <property type="molecule type" value="Genomic_DNA"/>
</dbReference>
<proteinExistence type="predicted"/>
<evidence type="ECO:0000313" key="3">
    <source>
        <dbReference type="EMBL" id="CAI3951775.1"/>
    </source>
</evidence>
<feature type="signal peptide" evidence="1">
    <location>
        <begin position="1"/>
        <end position="29"/>
    </location>
</feature>
<keyword evidence="1" id="KW-0732">Signal</keyword>
<accession>A0A9W4TQP1</accession>
<dbReference type="Proteomes" id="UP001154259">
    <property type="component" value="Unassembled WGS sequence"/>
</dbReference>
<feature type="chain" id="PRO_5040860074" description="Tetratricopeptide repeat protein" evidence="1">
    <location>
        <begin position="30"/>
        <end position="408"/>
    </location>
</feature>
<evidence type="ECO:0008006" key="6">
    <source>
        <dbReference type="Google" id="ProtNLM"/>
    </source>
</evidence>
<evidence type="ECO:0000313" key="2">
    <source>
        <dbReference type="EMBL" id="CAI3951213.1"/>
    </source>
</evidence>
<evidence type="ECO:0000256" key="1">
    <source>
        <dbReference type="SAM" id="SignalP"/>
    </source>
</evidence>
<keyword evidence="5" id="KW-1185">Reference proteome</keyword>
<reference evidence="3" key="1">
    <citation type="submission" date="2022-10" db="EMBL/GenBank/DDBJ databases">
        <authorList>
            <person name="Botero Cardona J."/>
        </authorList>
    </citation>
    <scope>NUCLEOTIDE SEQUENCE</scope>
    <source>
        <strain evidence="3">LMG 31819</strain>
        <strain evidence="2">R-53529</strain>
    </source>
</reference>
<evidence type="ECO:0000313" key="4">
    <source>
        <dbReference type="Proteomes" id="UP001154255"/>
    </source>
</evidence>
<dbReference type="Proteomes" id="UP001154255">
    <property type="component" value="Unassembled WGS sequence"/>
</dbReference>